<sequence length="176" mass="19076">MKTVYYTASSLDGFIVDTEDSLDWLISRDIDQQGPFGYDEFIKTIGALAMGSATYEWIVKNHPDDWGYEQPTWVLTHRPQIISADYPVQVFSGDVAELHPQLVEAAAGKDVWVVGGGDVAAQFVTAGLIDEMIVSYAPCTLGAGSPVLPVRSEWALAESGTNGDFVCARWVRGTAG</sequence>
<comment type="caution">
    <text evidence="2">The sequence shown here is derived from an EMBL/GenBank/DDBJ whole genome shotgun (WGS) entry which is preliminary data.</text>
</comment>
<dbReference type="InterPro" id="IPR050765">
    <property type="entry name" value="Riboflavin_Biosynth_HTPR"/>
</dbReference>
<name>A0A7X6MPU5_9MYCO</name>
<dbReference type="GO" id="GO:0009231">
    <property type="term" value="P:riboflavin biosynthetic process"/>
    <property type="evidence" value="ECO:0007669"/>
    <property type="project" value="InterPro"/>
</dbReference>
<dbReference type="Proteomes" id="UP000518188">
    <property type="component" value="Unassembled WGS sequence"/>
</dbReference>
<reference evidence="2 3" key="1">
    <citation type="submission" date="2020-04" db="EMBL/GenBank/DDBJ databases">
        <title>MicrobeNet Type strains.</title>
        <authorList>
            <person name="Nicholson A.C."/>
        </authorList>
    </citation>
    <scope>NUCLEOTIDE SEQUENCE [LARGE SCALE GENOMIC DNA]</scope>
    <source>
        <strain evidence="2 3">ATCC 700731</strain>
    </source>
</reference>
<dbReference type="AlphaFoldDB" id="A0A7X6MPU5"/>
<organism evidence="2 3">
    <name type="scientific">Mycolicibacterium septicum DSM 44393</name>
    <dbReference type="NCBI Taxonomy" id="1341646"/>
    <lineage>
        <taxon>Bacteria</taxon>
        <taxon>Bacillati</taxon>
        <taxon>Actinomycetota</taxon>
        <taxon>Actinomycetes</taxon>
        <taxon>Mycobacteriales</taxon>
        <taxon>Mycobacteriaceae</taxon>
        <taxon>Mycolicibacterium</taxon>
    </lineage>
</organism>
<dbReference type="GO" id="GO:0008703">
    <property type="term" value="F:5-amino-6-(5-phosphoribosylamino)uracil reductase activity"/>
    <property type="evidence" value="ECO:0007669"/>
    <property type="project" value="InterPro"/>
</dbReference>
<gene>
    <name evidence="2" type="ORF">HGA11_06625</name>
</gene>
<accession>A0A7X6MPU5</accession>
<dbReference type="SUPFAM" id="SSF53597">
    <property type="entry name" value="Dihydrofolate reductase-like"/>
    <property type="match status" value="1"/>
</dbReference>
<dbReference type="RefSeq" id="WP_044514677.1">
    <property type="nucleotide sequence ID" value="NZ_HG322951.1"/>
</dbReference>
<dbReference type="PANTHER" id="PTHR38011:SF11">
    <property type="entry name" value="2,5-DIAMINO-6-RIBOSYLAMINO-4(3H)-PYRIMIDINONE 5'-PHOSPHATE REDUCTASE"/>
    <property type="match status" value="1"/>
</dbReference>
<dbReference type="Gene3D" id="3.40.430.10">
    <property type="entry name" value="Dihydrofolate Reductase, subunit A"/>
    <property type="match status" value="1"/>
</dbReference>
<dbReference type="PANTHER" id="PTHR38011">
    <property type="entry name" value="DIHYDROFOLATE REDUCTASE FAMILY PROTEIN (AFU_ORTHOLOGUE AFUA_8G06820)"/>
    <property type="match status" value="1"/>
</dbReference>
<feature type="domain" description="Bacterial bifunctional deaminase-reductase C-terminal" evidence="1">
    <location>
        <begin position="69"/>
        <end position="146"/>
    </location>
</feature>
<dbReference type="Pfam" id="PF01872">
    <property type="entry name" value="RibD_C"/>
    <property type="match status" value="1"/>
</dbReference>
<evidence type="ECO:0000313" key="3">
    <source>
        <dbReference type="Proteomes" id="UP000518188"/>
    </source>
</evidence>
<dbReference type="InterPro" id="IPR002734">
    <property type="entry name" value="RibDG_C"/>
</dbReference>
<proteinExistence type="predicted"/>
<evidence type="ECO:0000259" key="1">
    <source>
        <dbReference type="Pfam" id="PF01872"/>
    </source>
</evidence>
<dbReference type="EMBL" id="JAAXPJ010000002">
    <property type="protein sequence ID" value="NKZ10649.1"/>
    <property type="molecule type" value="Genomic_DNA"/>
</dbReference>
<protein>
    <submittedName>
        <fullName evidence="2">Dihydrofolate reductase</fullName>
    </submittedName>
</protein>
<dbReference type="InterPro" id="IPR024072">
    <property type="entry name" value="DHFR-like_dom_sf"/>
</dbReference>
<evidence type="ECO:0000313" key="2">
    <source>
        <dbReference type="EMBL" id="NKZ10649.1"/>
    </source>
</evidence>